<feature type="region of interest" description="Disordered" evidence="2">
    <location>
        <begin position="124"/>
        <end position="161"/>
    </location>
</feature>
<gene>
    <name evidence="4" type="primary">CCDC159</name>
</gene>
<feature type="region of interest" description="Disordered" evidence="2">
    <location>
        <begin position="96"/>
        <end position="115"/>
    </location>
</feature>
<reference evidence="4" key="2">
    <citation type="submission" date="2025-08" db="UniProtKB">
        <authorList>
            <consortium name="RefSeq"/>
        </authorList>
    </citation>
    <scope>IDENTIFICATION</scope>
    <source>
        <tissue evidence="4">Tongue muscle</tissue>
    </source>
</reference>
<feature type="compositionally biased region" description="Polar residues" evidence="2">
    <location>
        <begin position="129"/>
        <end position="147"/>
    </location>
</feature>
<dbReference type="RefSeq" id="XP_070320711.1">
    <property type="nucleotide sequence ID" value="XM_070464610.1"/>
</dbReference>
<sequence length="500" mass="55805">MARCPSPGGFSRQTCPRFLQLCQPSLHWKGRGNPLLAGLPLDPEYSVPCYRSLPSSSNVCSPAHKKCDKCCGSCSPAHKKCDKCCGTSSEKTSEYTFHWSKNPEPETSQPTAPENRVTAEAWRPGRDTGCQSHGSPSTPCSDSQEPCNDQDLPKSHNGNTKTLLMPFASKEEGHYLSPSRSEGSEAVCSQGQPPCLPQRCTSERVQAGAEKPLETSCSKTKVKSTTMIPDCQKLLRCELESLKCQLQAQTKAFEFLNHSVTLLEKESCLQQIKIQQLEEVLGPVSHQGDKEGHKWDVVEGRQELYEALAQGLQGLQKTLHDNEEVQWARTTRCLQLLAQEIRDSKKFLWEELELVREEVTFIYQKLQAQEQEITENLVNIQKMQKTQVKCRKVLTKMKQQGYETASWLETEELLPGCSGSWRDNLQKELGDIWSAVHVLQNSFDGLAISSGGRPRAANLRGYKGHRCLSPPLPCWDSDSDTDQGPPQLLLSKSRSSFPPA</sequence>
<dbReference type="Proteomes" id="UP001652640">
    <property type="component" value="Chromosome 3"/>
</dbReference>
<feature type="coiled-coil region" evidence="1">
    <location>
        <begin position="352"/>
        <end position="386"/>
    </location>
</feature>
<keyword evidence="3" id="KW-1185">Reference proteome</keyword>
<dbReference type="PANTHER" id="PTHR34533:SF1">
    <property type="entry name" value="COILED-COIL DOMAIN-CONTAINING PROTEIN 159"/>
    <property type="match status" value="1"/>
</dbReference>
<evidence type="ECO:0000313" key="4">
    <source>
        <dbReference type="RefSeq" id="XP_070320711.1"/>
    </source>
</evidence>
<evidence type="ECO:0000256" key="2">
    <source>
        <dbReference type="SAM" id="MobiDB-lite"/>
    </source>
</evidence>
<feature type="region of interest" description="Disordered" evidence="2">
    <location>
        <begin position="476"/>
        <end position="500"/>
    </location>
</feature>
<accession>A0ABM4HYS0</accession>
<evidence type="ECO:0000256" key="1">
    <source>
        <dbReference type="SAM" id="Coils"/>
    </source>
</evidence>
<dbReference type="PANTHER" id="PTHR34533">
    <property type="entry name" value="TRANSMEMBRANE PROTEIN CCDC163"/>
    <property type="match status" value="1"/>
</dbReference>
<keyword evidence="1" id="KW-0175">Coiled coil</keyword>
<dbReference type="GeneID" id="110137736"/>
<organism evidence="3 4">
    <name type="scientific">Odocoileus virginianus</name>
    <name type="common">White-tailed deer</name>
    <dbReference type="NCBI Taxonomy" id="9874"/>
    <lineage>
        <taxon>Eukaryota</taxon>
        <taxon>Metazoa</taxon>
        <taxon>Chordata</taxon>
        <taxon>Craniata</taxon>
        <taxon>Vertebrata</taxon>
        <taxon>Euteleostomi</taxon>
        <taxon>Mammalia</taxon>
        <taxon>Eutheria</taxon>
        <taxon>Laurasiatheria</taxon>
        <taxon>Artiodactyla</taxon>
        <taxon>Ruminantia</taxon>
        <taxon>Pecora</taxon>
        <taxon>Cervidae</taxon>
        <taxon>Odocoileinae</taxon>
        <taxon>Odocoileus</taxon>
    </lineage>
</organism>
<name>A0ABM4HYS0_ODOVR</name>
<evidence type="ECO:0000313" key="3">
    <source>
        <dbReference type="Proteomes" id="UP001652640"/>
    </source>
</evidence>
<protein>
    <submittedName>
        <fullName evidence="4">Coiled-coil domain-containing protein 159 isoform X3</fullName>
    </submittedName>
</protein>
<dbReference type="InterPro" id="IPR039284">
    <property type="entry name" value="CCDC159/163"/>
</dbReference>
<feature type="compositionally biased region" description="Polar residues" evidence="2">
    <location>
        <begin position="490"/>
        <end position="500"/>
    </location>
</feature>
<proteinExistence type="predicted"/>
<reference evidence="3" key="1">
    <citation type="journal article" date="2022" name="J. Hered.">
        <title>A De Novo Chromosome-Level Genome Assembly of the White-Tailed Deer, Odocoileus Virginianus.</title>
        <authorList>
            <person name="London E.W."/>
            <person name="Roca A.L."/>
            <person name="Novakofski J.E."/>
            <person name="Mateus-Pinilla N.E."/>
        </authorList>
    </citation>
    <scope>NUCLEOTIDE SEQUENCE [LARGE SCALE GENOMIC DNA]</scope>
</reference>